<proteinExistence type="predicted"/>
<dbReference type="AlphaFoldDB" id="A0A2V3PRD5"/>
<feature type="compositionally biased region" description="Basic and acidic residues" evidence="1">
    <location>
        <begin position="1"/>
        <end position="14"/>
    </location>
</feature>
<reference evidence="2 3" key="1">
    <citation type="submission" date="2018-03" db="EMBL/GenBank/DDBJ databases">
        <title>Genomic Encyclopedia of Archaeal and Bacterial Type Strains, Phase II (KMG-II): from individual species to whole genera.</title>
        <authorList>
            <person name="Goeker M."/>
        </authorList>
    </citation>
    <scope>NUCLEOTIDE SEQUENCE [LARGE SCALE GENOMIC DNA]</scope>
    <source>
        <strain evidence="2 3">DSM 100214</strain>
    </source>
</reference>
<protein>
    <submittedName>
        <fullName evidence="2">Uncharacterized protein</fullName>
    </submittedName>
</protein>
<gene>
    <name evidence="2" type="ORF">CLV62_10316</name>
</gene>
<dbReference type="Proteomes" id="UP000247973">
    <property type="component" value="Unassembled WGS sequence"/>
</dbReference>
<dbReference type="EMBL" id="QICL01000003">
    <property type="protein sequence ID" value="PXV67343.1"/>
    <property type="molecule type" value="Genomic_DNA"/>
</dbReference>
<evidence type="ECO:0000313" key="3">
    <source>
        <dbReference type="Proteomes" id="UP000247973"/>
    </source>
</evidence>
<feature type="region of interest" description="Disordered" evidence="1">
    <location>
        <begin position="1"/>
        <end position="34"/>
    </location>
</feature>
<keyword evidence="3" id="KW-1185">Reference proteome</keyword>
<sequence>MNMKEENITERKENMSIIKSKNTDKIMKNQSKFK</sequence>
<evidence type="ECO:0000256" key="1">
    <source>
        <dbReference type="SAM" id="MobiDB-lite"/>
    </source>
</evidence>
<comment type="caution">
    <text evidence="2">The sequence shown here is derived from an EMBL/GenBank/DDBJ whole genome shotgun (WGS) entry which is preliminary data.</text>
</comment>
<accession>A0A2V3PRD5</accession>
<evidence type="ECO:0000313" key="2">
    <source>
        <dbReference type="EMBL" id="PXV67343.1"/>
    </source>
</evidence>
<organism evidence="2 3">
    <name type="scientific">Dysgonomonas alginatilytica</name>
    <dbReference type="NCBI Taxonomy" id="1605892"/>
    <lineage>
        <taxon>Bacteria</taxon>
        <taxon>Pseudomonadati</taxon>
        <taxon>Bacteroidota</taxon>
        <taxon>Bacteroidia</taxon>
        <taxon>Bacteroidales</taxon>
        <taxon>Dysgonomonadaceae</taxon>
        <taxon>Dysgonomonas</taxon>
    </lineage>
</organism>
<name>A0A2V3PRD5_9BACT</name>